<feature type="region of interest" description="Disordered" evidence="1">
    <location>
        <begin position="35"/>
        <end position="68"/>
    </location>
</feature>
<proteinExistence type="predicted"/>
<evidence type="ECO:0000256" key="1">
    <source>
        <dbReference type="SAM" id="MobiDB-lite"/>
    </source>
</evidence>
<accession>A0A918YEF2</accession>
<sequence>MGLFLEGAADCGGGLRLTTLHGRDRSLPRYGYGHRLGSFPPPEGTVGTEGLEATDGDHSGIARPDGMV</sequence>
<dbReference type="AlphaFoldDB" id="A0A918YEF2"/>
<keyword evidence="3" id="KW-1185">Reference proteome</keyword>
<dbReference type="EMBL" id="BMVG01000002">
    <property type="protein sequence ID" value="GHE00035.1"/>
    <property type="molecule type" value="Genomic_DNA"/>
</dbReference>
<name>A0A918YEF2_9ACTN</name>
<dbReference type="Proteomes" id="UP000655443">
    <property type="component" value="Unassembled WGS sequence"/>
</dbReference>
<gene>
    <name evidence="2" type="ORF">GCM10010339_13390</name>
</gene>
<reference evidence="2" key="1">
    <citation type="journal article" date="2014" name="Int. J. Syst. Evol. Microbiol.">
        <title>Complete genome sequence of Corynebacterium casei LMG S-19264T (=DSM 44701T), isolated from a smear-ripened cheese.</title>
        <authorList>
            <consortium name="US DOE Joint Genome Institute (JGI-PGF)"/>
            <person name="Walter F."/>
            <person name="Albersmeier A."/>
            <person name="Kalinowski J."/>
            <person name="Ruckert C."/>
        </authorList>
    </citation>
    <scope>NUCLEOTIDE SEQUENCE</scope>
    <source>
        <strain evidence="2">JCM 4714</strain>
    </source>
</reference>
<comment type="caution">
    <text evidence="2">The sequence shown here is derived from an EMBL/GenBank/DDBJ whole genome shotgun (WGS) entry which is preliminary data.</text>
</comment>
<evidence type="ECO:0000313" key="3">
    <source>
        <dbReference type="Proteomes" id="UP000655443"/>
    </source>
</evidence>
<evidence type="ECO:0000313" key="2">
    <source>
        <dbReference type="EMBL" id="GHE00035.1"/>
    </source>
</evidence>
<reference evidence="2" key="2">
    <citation type="submission" date="2020-09" db="EMBL/GenBank/DDBJ databases">
        <authorList>
            <person name="Sun Q."/>
            <person name="Ohkuma M."/>
        </authorList>
    </citation>
    <scope>NUCLEOTIDE SEQUENCE</scope>
    <source>
        <strain evidence="2">JCM 4714</strain>
    </source>
</reference>
<organism evidence="2 3">
    <name type="scientific">Streptomyces alanosinicus</name>
    <dbReference type="NCBI Taxonomy" id="68171"/>
    <lineage>
        <taxon>Bacteria</taxon>
        <taxon>Bacillati</taxon>
        <taxon>Actinomycetota</taxon>
        <taxon>Actinomycetes</taxon>
        <taxon>Kitasatosporales</taxon>
        <taxon>Streptomycetaceae</taxon>
        <taxon>Streptomyces</taxon>
    </lineage>
</organism>
<protein>
    <submittedName>
        <fullName evidence="2">Uncharacterized protein</fullName>
    </submittedName>
</protein>